<dbReference type="EMBL" id="BIFT01000003">
    <property type="protein sequence ID" value="GCE32067.1"/>
    <property type="molecule type" value="Genomic_DNA"/>
</dbReference>
<keyword evidence="2" id="KW-1185">Reference proteome</keyword>
<dbReference type="RefSeq" id="WP_126632074.1">
    <property type="nucleotide sequence ID" value="NZ_BIFT01000003.1"/>
</dbReference>
<comment type="caution">
    <text evidence="1">The sequence shown here is derived from an EMBL/GenBank/DDBJ whole genome shotgun (WGS) entry which is preliminary data.</text>
</comment>
<name>A0A402BL26_9CHLR</name>
<gene>
    <name evidence="1" type="ORF">KDA_75510</name>
</gene>
<proteinExistence type="predicted"/>
<sequence>MPGIDLRVYLRLIRGQGEQAVDLDELAAWKLLQILLAEWVYQGPIQTVEPNFRCLAAGCTNRATESTGFSGYCAIRKSLSEGEQLAPDRPGATAPPLSPAIDRSRVAWL</sequence>
<dbReference type="Proteomes" id="UP000287171">
    <property type="component" value="Unassembled WGS sequence"/>
</dbReference>
<accession>A0A402BL26</accession>
<evidence type="ECO:0000313" key="2">
    <source>
        <dbReference type="Proteomes" id="UP000287171"/>
    </source>
</evidence>
<organism evidence="1 2">
    <name type="scientific">Dictyobacter alpinus</name>
    <dbReference type="NCBI Taxonomy" id="2014873"/>
    <lineage>
        <taxon>Bacteria</taxon>
        <taxon>Bacillati</taxon>
        <taxon>Chloroflexota</taxon>
        <taxon>Ktedonobacteria</taxon>
        <taxon>Ktedonobacterales</taxon>
        <taxon>Dictyobacteraceae</taxon>
        <taxon>Dictyobacter</taxon>
    </lineage>
</organism>
<dbReference type="AlphaFoldDB" id="A0A402BL26"/>
<reference evidence="2" key="1">
    <citation type="submission" date="2018-12" db="EMBL/GenBank/DDBJ databases">
        <title>Tengunoibacter tsumagoiensis gen. nov., sp. nov., Dictyobacter kobayashii sp. nov., D. alpinus sp. nov., and D. joshuensis sp. nov. and description of Dictyobacteraceae fam. nov. within the order Ktedonobacterales isolated from Tengu-no-mugimeshi.</title>
        <authorList>
            <person name="Wang C.M."/>
            <person name="Zheng Y."/>
            <person name="Sakai Y."/>
            <person name="Toyoda A."/>
            <person name="Minakuchi Y."/>
            <person name="Abe K."/>
            <person name="Yokota A."/>
            <person name="Yabe S."/>
        </authorList>
    </citation>
    <scope>NUCLEOTIDE SEQUENCE [LARGE SCALE GENOMIC DNA]</scope>
    <source>
        <strain evidence="2">Uno16</strain>
    </source>
</reference>
<evidence type="ECO:0000313" key="1">
    <source>
        <dbReference type="EMBL" id="GCE32067.1"/>
    </source>
</evidence>
<protein>
    <submittedName>
        <fullName evidence="1">Uncharacterized protein</fullName>
    </submittedName>
</protein>